<dbReference type="Pfam" id="PF00005">
    <property type="entry name" value="ABC_tran"/>
    <property type="match status" value="1"/>
</dbReference>
<evidence type="ECO:0000256" key="3">
    <source>
        <dbReference type="ARBA" id="ARBA00022741"/>
    </source>
</evidence>
<dbReference type="PANTHER" id="PTHR42798:SF7">
    <property type="entry name" value="ALPHA-D-RIBOSE 1-METHYLPHOSPHONATE 5-TRIPHOSPHATE SYNTHASE SUBUNIT PHNL"/>
    <property type="match status" value="1"/>
</dbReference>
<dbReference type="PANTHER" id="PTHR42798">
    <property type="entry name" value="LIPOPROTEIN-RELEASING SYSTEM ATP-BINDING PROTEIN LOLD"/>
    <property type="match status" value="1"/>
</dbReference>
<evidence type="ECO:0000256" key="1">
    <source>
        <dbReference type="ARBA" id="ARBA00005417"/>
    </source>
</evidence>
<dbReference type="PROSITE" id="PS50893">
    <property type="entry name" value="ABC_TRANSPORTER_2"/>
    <property type="match status" value="1"/>
</dbReference>
<keyword evidence="6" id="KW-0449">Lipoprotein</keyword>
<protein>
    <submittedName>
        <fullName evidence="6">Lipoprotein-releasing system ATP-binding protein LolD</fullName>
    </submittedName>
</protein>
<evidence type="ECO:0000256" key="2">
    <source>
        <dbReference type="ARBA" id="ARBA00022448"/>
    </source>
</evidence>
<proteinExistence type="inferred from homology"/>
<dbReference type="InterPro" id="IPR003439">
    <property type="entry name" value="ABC_transporter-like_ATP-bd"/>
</dbReference>
<dbReference type="InterPro" id="IPR003593">
    <property type="entry name" value="AAA+_ATPase"/>
</dbReference>
<dbReference type="AlphaFoldDB" id="A0A101I3W5"/>
<dbReference type="GO" id="GO:0098796">
    <property type="term" value="C:membrane protein complex"/>
    <property type="evidence" value="ECO:0007669"/>
    <property type="project" value="UniProtKB-ARBA"/>
</dbReference>
<feature type="domain" description="ABC transporter" evidence="5">
    <location>
        <begin position="5"/>
        <end position="225"/>
    </location>
</feature>
<keyword evidence="3" id="KW-0547">Nucleotide-binding</keyword>
<dbReference type="PROSITE" id="PS00211">
    <property type="entry name" value="ABC_TRANSPORTER_1"/>
    <property type="match status" value="1"/>
</dbReference>
<evidence type="ECO:0000256" key="4">
    <source>
        <dbReference type="ARBA" id="ARBA00022840"/>
    </source>
</evidence>
<accession>A0A101I3W5</accession>
<dbReference type="GO" id="GO:0016887">
    <property type="term" value="F:ATP hydrolysis activity"/>
    <property type="evidence" value="ECO:0007669"/>
    <property type="project" value="InterPro"/>
</dbReference>
<dbReference type="InterPro" id="IPR017871">
    <property type="entry name" value="ABC_transporter-like_CS"/>
</dbReference>
<dbReference type="Gene3D" id="3.40.50.300">
    <property type="entry name" value="P-loop containing nucleotide triphosphate hydrolases"/>
    <property type="match status" value="1"/>
</dbReference>
<dbReference type="PATRIC" id="fig|1635277.3.peg.456"/>
<organism evidence="6 7">
    <name type="scientific">candidate division TA06 bacterium 34_109</name>
    <dbReference type="NCBI Taxonomy" id="1635277"/>
    <lineage>
        <taxon>Bacteria</taxon>
        <taxon>Bacteria division TA06</taxon>
    </lineage>
</organism>
<dbReference type="GO" id="GO:0005524">
    <property type="term" value="F:ATP binding"/>
    <property type="evidence" value="ECO:0007669"/>
    <property type="project" value="UniProtKB-KW"/>
</dbReference>
<gene>
    <name evidence="6" type="ORF">XE03_0448</name>
</gene>
<name>A0A101I3W5_UNCT6</name>
<keyword evidence="4 6" id="KW-0067">ATP-binding</keyword>
<comment type="caution">
    <text evidence="6">The sequence shown here is derived from an EMBL/GenBank/DDBJ whole genome shotgun (WGS) entry which is preliminary data.</text>
</comment>
<dbReference type="CDD" id="cd03255">
    <property type="entry name" value="ABC_MJ0796_LolCDE_FtsE"/>
    <property type="match status" value="1"/>
</dbReference>
<reference evidence="7" key="1">
    <citation type="journal article" date="2015" name="MBio">
        <title>Genome-Resolved Metagenomic Analysis Reveals Roles for Candidate Phyla and Other Microbial Community Members in Biogeochemical Transformations in Oil Reservoirs.</title>
        <authorList>
            <person name="Hu P."/>
            <person name="Tom L."/>
            <person name="Singh A."/>
            <person name="Thomas B.C."/>
            <person name="Baker B.J."/>
            <person name="Piceno Y.M."/>
            <person name="Andersen G.L."/>
            <person name="Banfield J.F."/>
        </authorList>
    </citation>
    <scope>NUCLEOTIDE SEQUENCE [LARGE SCALE GENOMIC DNA]</scope>
</reference>
<keyword evidence="2" id="KW-0813">Transport</keyword>
<evidence type="ECO:0000259" key="5">
    <source>
        <dbReference type="PROSITE" id="PS50893"/>
    </source>
</evidence>
<dbReference type="EMBL" id="LGGX01000002">
    <property type="protein sequence ID" value="KUK87929.1"/>
    <property type="molecule type" value="Genomic_DNA"/>
</dbReference>
<dbReference type="FunFam" id="3.40.50.300:FF:000032">
    <property type="entry name" value="Export ABC transporter ATP-binding protein"/>
    <property type="match status" value="1"/>
</dbReference>
<dbReference type="InterPro" id="IPR027417">
    <property type="entry name" value="P-loop_NTPase"/>
</dbReference>
<dbReference type="Proteomes" id="UP000053467">
    <property type="component" value="Unassembled WGS sequence"/>
</dbReference>
<evidence type="ECO:0000313" key="6">
    <source>
        <dbReference type="EMBL" id="KUK87929.1"/>
    </source>
</evidence>
<evidence type="ECO:0000313" key="7">
    <source>
        <dbReference type="Proteomes" id="UP000053467"/>
    </source>
</evidence>
<dbReference type="GO" id="GO:0022857">
    <property type="term" value="F:transmembrane transporter activity"/>
    <property type="evidence" value="ECO:0007669"/>
    <property type="project" value="UniProtKB-ARBA"/>
</dbReference>
<dbReference type="SMART" id="SM00382">
    <property type="entry name" value="AAA"/>
    <property type="match status" value="1"/>
</dbReference>
<dbReference type="SUPFAM" id="SSF52540">
    <property type="entry name" value="P-loop containing nucleoside triphosphate hydrolases"/>
    <property type="match status" value="1"/>
</dbReference>
<sequence length="225" mass="25599">MSSIFKVFNLKKSFQIKDKRIDVLKGINLEIEEGKITFILGPSGAGKSTLLHILGTLDSPTEGEVLFKGTRLHSLDDKSKSRWRNENIGFIFQSHYLLNEFLAYENVMLPHLFLTKNFFKSKKKSFELLDSLSLSDRVFHKPNELSGGEQQRVAIARALINDPEVILADEPTGNLDSKNSDMVMQIFKRINRESGKTFLIITHNEELIKYGDRVIKLVDGVIENS</sequence>
<comment type="similarity">
    <text evidence="1">Belongs to the ABC transporter superfamily.</text>
</comment>
<dbReference type="InterPro" id="IPR017911">
    <property type="entry name" value="MacB-like_ATP-bd"/>
</dbReference>